<evidence type="ECO:0000259" key="6">
    <source>
        <dbReference type="Pfam" id="PF25990"/>
    </source>
</evidence>
<keyword evidence="3" id="KW-0472">Membrane</keyword>
<dbReference type="SUPFAM" id="SSF111369">
    <property type="entry name" value="HlyD-like secretion proteins"/>
    <property type="match status" value="1"/>
</dbReference>
<feature type="transmembrane region" description="Helical" evidence="3">
    <location>
        <begin position="5"/>
        <end position="23"/>
    </location>
</feature>
<dbReference type="Pfam" id="PF25917">
    <property type="entry name" value="BSH_RND"/>
    <property type="match status" value="1"/>
</dbReference>
<dbReference type="NCBIfam" id="TIGR01730">
    <property type="entry name" value="RND_mfp"/>
    <property type="match status" value="1"/>
</dbReference>
<comment type="caution">
    <text evidence="7">The sequence shown here is derived from an EMBL/GenBank/DDBJ whole genome shotgun (WGS) entry which is preliminary data.</text>
</comment>
<feature type="region of interest" description="Disordered" evidence="2">
    <location>
        <begin position="380"/>
        <end position="403"/>
    </location>
</feature>
<dbReference type="Gene3D" id="2.40.50.100">
    <property type="match status" value="1"/>
</dbReference>
<evidence type="ECO:0000259" key="5">
    <source>
        <dbReference type="Pfam" id="PF25917"/>
    </source>
</evidence>
<dbReference type="InterPro" id="IPR006143">
    <property type="entry name" value="RND_pump_MFP"/>
</dbReference>
<evidence type="ECO:0000313" key="8">
    <source>
        <dbReference type="Proteomes" id="UP000886722"/>
    </source>
</evidence>
<gene>
    <name evidence="7" type="ORF">IAD06_07140</name>
</gene>
<dbReference type="Gene3D" id="2.40.420.20">
    <property type="match status" value="1"/>
</dbReference>
<feature type="domain" description="Multidrug resistance protein MdtA-like alpha-helical hairpin" evidence="4">
    <location>
        <begin position="99"/>
        <end position="168"/>
    </location>
</feature>
<organism evidence="7 8">
    <name type="scientific">Candidatus Caccoplasma intestinavium</name>
    <dbReference type="NCBI Taxonomy" id="2840716"/>
    <lineage>
        <taxon>Bacteria</taxon>
        <taxon>Pseudomonadati</taxon>
        <taxon>Bacteroidota</taxon>
        <taxon>Bacteroidia</taxon>
        <taxon>Bacteroidales</taxon>
        <taxon>Bacteroidaceae</taxon>
        <taxon>Bacteroidaceae incertae sedis</taxon>
        <taxon>Candidatus Caccoplasma</taxon>
    </lineage>
</organism>
<dbReference type="GO" id="GO:1990281">
    <property type="term" value="C:efflux pump complex"/>
    <property type="evidence" value="ECO:0007669"/>
    <property type="project" value="TreeGrafter"/>
</dbReference>
<dbReference type="Pfam" id="PF25876">
    <property type="entry name" value="HH_MFP_RND"/>
    <property type="match status" value="1"/>
</dbReference>
<keyword evidence="3" id="KW-1133">Transmembrane helix</keyword>
<feature type="domain" description="YknX-like beta-barrel" evidence="6">
    <location>
        <begin position="208"/>
        <end position="290"/>
    </location>
</feature>
<dbReference type="EMBL" id="DVKT01000054">
    <property type="protein sequence ID" value="HIT39796.1"/>
    <property type="molecule type" value="Genomic_DNA"/>
</dbReference>
<dbReference type="Gene3D" id="2.40.30.170">
    <property type="match status" value="1"/>
</dbReference>
<dbReference type="Proteomes" id="UP000886722">
    <property type="component" value="Unassembled WGS sequence"/>
</dbReference>
<evidence type="ECO:0000256" key="2">
    <source>
        <dbReference type="SAM" id="MobiDB-lite"/>
    </source>
</evidence>
<reference evidence="7" key="2">
    <citation type="journal article" date="2021" name="PeerJ">
        <title>Extensive microbial diversity within the chicken gut microbiome revealed by metagenomics and culture.</title>
        <authorList>
            <person name="Gilroy R."/>
            <person name="Ravi A."/>
            <person name="Getino M."/>
            <person name="Pursley I."/>
            <person name="Horton D.L."/>
            <person name="Alikhan N.F."/>
            <person name="Baker D."/>
            <person name="Gharbi K."/>
            <person name="Hall N."/>
            <person name="Watson M."/>
            <person name="Adriaenssens E.M."/>
            <person name="Foster-Nyarko E."/>
            <person name="Jarju S."/>
            <person name="Secka A."/>
            <person name="Antonio M."/>
            <person name="Oren A."/>
            <person name="Chaudhuri R.R."/>
            <person name="La Ragione R."/>
            <person name="Hildebrand F."/>
            <person name="Pallen M.J."/>
        </authorList>
    </citation>
    <scope>NUCLEOTIDE SEQUENCE</scope>
    <source>
        <strain evidence="7">21143</strain>
    </source>
</reference>
<comment type="similarity">
    <text evidence="1">Belongs to the membrane fusion protein (MFP) (TC 8.A.1) family.</text>
</comment>
<dbReference type="InterPro" id="IPR058625">
    <property type="entry name" value="MdtA-like_BSH"/>
</dbReference>
<feature type="domain" description="Multidrug resistance protein MdtA-like barrel-sandwich hybrid" evidence="5">
    <location>
        <begin position="59"/>
        <end position="197"/>
    </location>
</feature>
<dbReference type="Pfam" id="PF25990">
    <property type="entry name" value="Beta-barrel_YknX"/>
    <property type="match status" value="1"/>
</dbReference>
<reference evidence="7" key="1">
    <citation type="submission" date="2020-10" db="EMBL/GenBank/DDBJ databases">
        <authorList>
            <person name="Gilroy R."/>
        </authorList>
    </citation>
    <scope>NUCLEOTIDE SEQUENCE</scope>
    <source>
        <strain evidence="7">21143</strain>
    </source>
</reference>
<evidence type="ECO:0000256" key="1">
    <source>
        <dbReference type="ARBA" id="ARBA00009477"/>
    </source>
</evidence>
<protein>
    <submittedName>
        <fullName evidence="7">Efflux RND transporter periplasmic adaptor subunit</fullName>
    </submittedName>
</protein>
<evidence type="ECO:0000313" key="7">
    <source>
        <dbReference type="EMBL" id="HIT39796.1"/>
    </source>
</evidence>
<dbReference type="PANTHER" id="PTHR30469">
    <property type="entry name" value="MULTIDRUG RESISTANCE PROTEIN MDTA"/>
    <property type="match status" value="1"/>
</dbReference>
<dbReference type="InterPro" id="IPR058636">
    <property type="entry name" value="Beta-barrel_YknX"/>
</dbReference>
<name>A0A9D1GFG8_9BACT</name>
<dbReference type="AlphaFoldDB" id="A0A9D1GFG8"/>
<dbReference type="GO" id="GO:0015562">
    <property type="term" value="F:efflux transmembrane transporter activity"/>
    <property type="evidence" value="ECO:0007669"/>
    <property type="project" value="TreeGrafter"/>
</dbReference>
<sequence>MKKGIIITIIVVVVAAIGGYYLFGNTGKKNQISYVTVAVGRSDISNSVTATGTIEPVTEVEVGTQVSGIIDKIYVDYNSVVKEGQLIAEMDKVTLESELASAQATYDGNLAEYEYQKKNFERNKGLYEQSLISEQEYDDSEYSYKKSKSALESSKAALAKAQRNLSYAIITSPIDGIVISRDVEEGQTVASGFETPTLFNIAADLTQMQVVADVDEADIGGVEEGQRVTFTVDAYPNDVFEGRVTQIRLGSTNSSSSTTTDESVITYEVVISAHNPDLKLKPRLTANVTIYTLDKQNVLSVPARALRFAPEYPLVDKNAIVVDCEGEAKVWSQEGNTFTAHPVQTGISNGIMTEILGGIDEGTVIIEEAVIGVSAEMAENETGDVERSPFMPGPPGSNKKKSK</sequence>
<dbReference type="InterPro" id="IPR058624">
    <property type="entry name" value="MdtA-like_HH"/>
</dbReference>
<evidence type="ECO:0000256" key="3">
    <source>
        <dbReference type="SAM" id="Phobius"/>
    </source>
</evidence>
<dbReference type="Gene3D" id="1.10.287.470">
    <property type="entry name" value="Helix hairpin bin"/>
    <property type="match status" value="1"/>
</dbReference>
<evidence type="ECO:0000259" key="4">
    <source>
        <dbReference type="Pfam" id="PF25876"/>
    </source>
</evidence>
<accession>A0A9D1GFG8</accession>
<dbReference type="PANTHER" id="PTHR30469:SF33">
    <property type="entry name" value="SLR1207 PROTEIN"/>
    <property type="match status" value="1"/>
</dbReference>
<keyword evidence="3" id="KW-0812">Transmembrane</keyword>
<proteinExistence type="inferred from homology"/>